<keyword evidence="1" id="KW-1133">Transmembrane helix</keyword>
<protein>
    <submittedName>
        <fullName evidence="2">Uncharacterized protein</fullName>
    </submittedName>
</protein>
<dbReference type="EMBL" id="CAEKDK010000001">
    <property type="protein sequence ID" value="CAB4262014.1"/>
    <property type="molecule type" value="Genomic_DNA"/>
</dbReference>
<evidence type="ECO:0000313" key="3">
    <source>
        <dbReference type="Proteomes" id="UP000507222"/>
    </source>
</evidence>
<gene>
    <name evidence="2" type="ORF">CURHAP_LOCUS1038</name>
</gene>
<accession>A0A6J5TDK0</accession>
<sequence>MALKDFCSWRMHLAVKFFLERIVDNLWKNFTEQTILIFGSLALFLVIFWGNIEMVCANRGWILQWEVDATFEHDNMRTYGMDNLFSELANAIPRIDEAMSFAEMLRLNSVNKLKKHRGFGAAVSWVDAPGIIT</sequence>
<keyword evidence="1" id="KW-0812">Transmembrane</keyword>
<dbReference type="Proteomes" id="UP000507222">
    <property type="component" value="Unassembled WGS sequence"/>
</dbReference>
<proteinExistence type="predicted"/>
<evidence type="ECO:0000256" key="1">
    <source>
        <dbReference type="SAM" id="Phobius"/>
    </source>
</evidence>
<evidence type="ECO:0000313" key="2">
    <source>
        <dbReference type="EMBL" id="CAB4262014.1"/>
    </source>
</evidence>
<feature type="transmembrane region" description="Helical" evidence="1">
    <location>
        <begin position="34"/>
        <end position="52"/>
    </location>
</feature>
<name>A0A6J5TDK0_PRUAR</name>
<dbReference type="AlphaFoldDB" id="A0A6J5TDK0"/>
<keyword evidence="1" id="KW-0472">Membrane</keyword>
<organism evidence="2 3">
    <name type="scientific">Prunus armeniaca</name>
    <name type="common">Apricot</name>
    <name type="synonym">Armeniaca vulgaris</name>
    <dbReference type="NCBI Taxonomy" id="36596"/>
    <lineage>
        <taxon>Eukaryota</taxon>
        <taxon>Viridiplantae</taxon>
        <taxon>Streptophyta</taxon>
        <taxon>Embryophyta</taxon>
        <taxon>Tracheophyta</taxon>
        <taxon>Spermatophyta</taxon>
        <taxon>Magnoliopsida</taxon>
        <taxon>eudicotyledons</taxon>
        <taxon>Gunneridae</taxon>
        <taxon>Pentapetalae</taxon>
        <taxon>rosids</taxon>
        <taxon>fabids</taxon>
        <taxon>Rosales</taxon>
        <taxon>Rosaceae</taxon>
        <taxon>Amygdaloideae</taxon>
        <taxon>Amygdaleae</taxon>
        <taxon>Prunus</taxon>
    </lineage>
</organism>
<reference evidence="2 3" key="1">
    <citation type="submission" date="2020-05" db="EMBL/GenBank/DDBJ databases">
        <authorList>
            <person name="Campoy J."/>
            <person name="Schneeberger K."/>
            <person name="Spophaly S."/>
        </authorList>
    </citation>
    <scope>NUCLEOTIDE SEQUENCE [LARGE SCALE GENOMIC DNA]</scope>
    <source>
        <strain evidence="2">PruArmRojPasFocal</strain>
    </source>
</reference>